<keyword evidence="1" id="KW-0732">Signal</keyword>
<reference evidence="3" key="1">
    <citation type="journal article" date="2016" name="Nature">
        <title>Genome evolution in the allotetraploid frog Xenopus laevis.</title>
        <authorList>
            <person name="Session A.M."/>
            <person name="Uno Y."/>
            <person name="Kwon T."/>
            <person name="Chapman J.A."/>
            <person name="Toyoda A."/>
            <person name="Takahashi S."/>
            <person name="Fukui A."/>
            <person name="Hikosaka A."/>
            <person name="Suzuki A."/>
            <person name="Kondo M."/>
            <person name="van Heeringen S.J."/>
            <person name="Quigley I."/>
            <person name="Heinz S."/>
            <person name="Ogino H."/>
            <person name="Ochi H."/>
            <person name="Hellsten U."/>
            <person name="Lyons J.B."/>
            <person name="Simakov O."/>
            <person name="Putnam N."/>
            <person name="Stites J."/>
            <person name="Kuroki Y."/>
            <person name="Tanaka T."/>
            <person name="Michiue T."/>
            <person name="Watanabe M."/>
            <person name="Bogdanovic O."/>
            <person name="Lister R."/>
            <person name="Georgiou G."/>
            <person name="Paranjpe S.S."/>
            <person name="van Kruijsbergen I."/>
            <person name="Shu S."/>
            <person name="Carlson J."/>
            <person name="Kinoshita T."/>
            <person name="Ohta Y."/>
            <person name="Mawaribuchi S."/>
            <person name="Jenkins J."/>
            <person name="Grimwood J."/>
            <person name="Schmutz J."/>
            <person name="Mitros T."/>
            <person name="Mozaffari S.V."/>
            <person name="Suzuki Y."/>
            <person name="Haramoto Y."/>
            <person name="Yamamoto T.S."/>
            <person name="Takagi C."/>
            <person name="Heald R."/>
            <person name="Miller K."/>
            <person name="Haudenschild C."/>
            <person name="Kitzman J."/>
            <person name="Nakayama T."/>
            <person name="Izutsu Y."/>
            <person name="Robert J."/>
            <person name="Fortriede J."/>
            <person name="Burns K."/>
            <person name="Lotay V."/>
            <person name="Karimi K."/>
            <person name="Yasuoka Y."/>
            <person name="Dichmann D.S."/>
            <person name="Flajnik M.F."/>
            <person name="Houston D.W."/>
            <person name="Shendure J."/>
            <person name="DuPasquier L."/>
            <person name="Vize P.D."/>
            <person name="Zorn A.M."/>
            <person name="Ito M."/>
            <person name="Marcotte E.M."/>
            <person name="Wallingford J.B."/>
            <person name="Ito Y."/>
            <person name="Asashima M."/>
            <person name="Ueno N."/>
            <person name="Matsuda Y."/>
            <person name="Veenstra G.J."/>
            <person name="Fujiyama A."/>
            <person name="Harland R.M."/>
            <person name="Taira M."/>
            <person name="Rokhsar D.S."/>
        </authorList>
    </citation>
    <scope>NUCLEOTIDE SEQUENCE [LARGE SCALE GENOMIC DNA]</scope>
    <source>
        <strain evidence="3">J</strain>
    </source>
</reference>
<evidence type="ECO:0000256" key="1">
    <source>
        <dbReference type="SAM" id="SignalP"/>
    </source>
</evidence>
<evidence type="ECO:0008006" key="4">
    <source>
        <dbReference type="Google" id="ProtNLM"/>
    </source>
</evidence>
<dbReference type="EMBL" id="CM004483">
    <property type="protein sequence ID" value="OCT60175.1"/>
    <property type="molecule type" value="Genomic_DNA"/>
</dbReference>
<gene>
    <name evidence="2" type="ORF">XELAEV_18046193mg</name>
</gene>
<name>A0A974BSV9_XENLA</name>
<sequence>MSIGLLLHLALYFHGALVLPSCPNNCPTVPYTVPFLVPPKEGSTYQTLECKKAMLIVYEMSTSHNYMQYSTIFKQYQSL</sequence>
<organism evidence="2 3">
    <name type="scientific">Xenopus laevis</name>
    <name type="common">African clawed frog</name>
    <dbReference type="NCBI Taxonomy" id="8355"/>
    <lineage>
        <taxon>Eukaryota</taxon>
        <taxon>Metazoa</taxon>
        <taxon>Chordata</taxon>
        <taxon>Craniata</taxon>
        <taxon>Vertebrata</taxon>
        <taxon>Euteleostomi</taxon>
        <taxon>Amphibia</taxon>
        <taxon>Batrachia</taxon>
        <taxon>Anura</taxon>
        <taxon>Pipoidea</taxon>
        <taxon>Pipidae</taxon>
        <taxon>Xenopodinae</taxon>
        <taxon>Xenopus</taxon>
        <taxon>Xenopus</taxon>
    </lineage>
</organism>
<feature type="chain" id="PRO_5037145950" description="Secreted protein" evidence="1">
    <location>
        <begin position="19"/>
        <end position="79"/>
    </location>
</feature>
<accession>A0A974BSV9</accession>
<evidence type="ECO:0000313" key="3">
    <source>
        <dbReference type="Proteomes" id="UP000694892"/>
    </source>
</evidence>
<protein>
    <recommendedName>
        <fullName evidence="4">Secreted protein</fullName>
    </recommendedName>
</protein>
<dbReference type="Proteomes" id="UP000694892">
    <property type="component" value="Chromosome 9_10S"/>
</dbReference>
<dbReference type="AlphaFoldDB" id="A0A974BSV9"/>
<feature type="signal peptide" evidence="1">
    <location>
        <begin position="1"/>
        <end position="18"/>
    </location>
</feature>
<evidence type="ECO:0000313" key="2">
    <source>
        <dbReference type="EMBL" id="OCT60175.1"/>
    </source>
</evidence>
<proteinExistence type="predicted"/>